<dbReference type="EMBL" id="AY456696">
    <property type="protein sequence ID" value="AAS20102.1"/>
    <property type="molecule type" value="Genomic_DNA"/>
</dbReference>
<name>Q6SK70_PAEAU</name>
<organism evidence="1">
    <name type="scientific">Paenarthrobacter aurescens</name>
    <name type="common">Arthrobacter aurescens</name>
    <dbReference type="NCBI Taxonomy" id="43663"/>
    <lineage>
        <taxon>Bacteria</taxon>
        <taxon>Bacillati</taxon>
        <taxon>Actinomycetota</taxon>
        <taxon>Actinomycetes</taxon>
        <taxon>Micrococcales</taxon>
        <taxon>Micrococcaceae</taxon>
        <taxon>Paenarthrobacter</taxon>
    </lineage>
</organism>
<evidence type="ECO:0000313" key="1">
    <source>
        <dbReference type="EMBL" id="AAS20102.1"/>
    </source>
</evidence>
<geneLocation type="plasmid" evidence="1">
    <name>pAA1</name>
</geneLocation>
<keyword evidence="1" id="KW-0614">Plasmid</keyword>
<accession>Q6SK70</accession>
<proteinExistence type="predicted"/>
<sequence length="110" mass="11218">MGSLVCRKGRPSWETTSAMTTGLPMSAAKLQTSCSALSGKSSSLPKKSNSIETSGRCGNSVRGCLRGAGRRRGPPGFDTYGALLGVALSAKDPVCEKAAGVEPAGRGWEG</sequence>
<reference evidence="1" key="1">
    <citation type="journal article" date="2004" name="Appl. Environ. Microbiol.">
        <title>Arthrobacter aurescens TC1 atrazine catabolism genes trzN, atzB, and atzC are linked on a 160-kilobase region and are functional in Escherichia coli.</title>
        <authorList>
            <person name="Sajjaphan K."/>
            <person name="Shapir N."/>
            <person name="Wackett L.P."/>
            <person name="Palmer M."/>
            <person name="Blackmon B."/>
            <person name="Tomkins J."/>
            <person name="Sadowsky M.J."/>
        </authorList>
    </citation>
    <scope>NUCLEOTIDE SEQUENCE</scope>
    <source>
        <strain evidence="1">TC1</strain>
        <plasmid evidence="1">pAA1</plasmid>
    </source>
</reference>
<protein>
    <submittedName>
        <fullName evidence="1">Uncharacterized protein</fullName>
    </submittedName>
</protein>
<dbReference type="AlphaFoldDB" id="Q6SK70"/>